<proteinExistence type="predicted"/>
<dbReference type="Proteomes" id="UP000076154">
    <property type="component" value="Unassembled WGS sequence"/>
</dbReference>
<name>A0A369JXY0_HYPMA</name>
<organism evidence="2 3">
    <name type="scientific">Hypsizygus marmoreus</name>
    <name type="common">White beech mushroom</name>
    <name type="synonym">Agaricus marmoreus</name>
    <dbReference type="NCBI Taxonomy" id="39966"/>
    <lineage>
        <taxon>Eukaryota</taxon>
        <taxon>Fungi</taxon>
        <taxon>Dikarya</taxon>
        <taxon>Basidiomycota</taxon>
        <taxon>Agaricomycotina</taxon>
        <taxon>Agaricomycetes</taxon>
        <taxon>Agaricomycetidae</taxon>
        <taxon>Agaricales</taxon>
        <taxon>Tricholomatineae</taxon>
        <taxon>Lyophyllaceae</taxon>
        <taxon>Hypsizygus</taxon>
    </lineage>
</organism>
<accession>A0A369JXY0</accession>
<protein>
    <submittedName>
        <fullName evidence="2">Uncharacterized protein</fullName>
    </submittedName>
</protein>
<evidence type="ECO:0000256" key="1">
    <source>
        <dbReference type="SAM" id="MobiDB-lite"/>
    </source>
</evidence>
<gene>
    <name evidence="2" type="ORF">Hypma_008132</name>
</gene>
<feature type="compositionally biased region" description="Low complexity" evidence="1">
    <location>
        <begin position="36"/>
        <end position="45"/>
    </location>
</feature>
<feature type="compositionally biased region" description="Low complexity" evidence="1">
    <location>
        <begin position="87"/>
        <end position="101"/>
    </location>
</feature>
<evidence type="ECO:0000313" key="2">
    <source>
        <dbReference type="EMBL" id="RDB25397.1"/>
    </source>
</evidence>
<dbReference type="InParanoid" id="A0A369JXY0"/>
<dbReference type="EMBL" id="LUEZ02000041">
    <property type="protein sequence ID" value="RDB25397.1"/>
    <property type="molecule type" value="Genomic_DNA"/>
</dbReference>
<evidence type="ECO:0000313" key="3">
    <source>
        <dbReference type="Proteomes" id="UP000076154"/>
    </source>
</evidence>
<feature type="region of interest" description="Disordered" evidence="1">
    <location>
        <begin position="1"/>
        <end position="48"/>
    </location>
</feature>
<feature type="region of interest" description="Disordered" evidence="1">
    <location>
        <begin position="83"/>
        <end position="108"/>
    </location>
</feature>
<dbReference type="AlphaFoldDB" id="A0A369JXY0"/>
<sequence>MLRGKPPSSPFSMLEKRGNESGITRTLVRATRVTQSSSSSSSSSSTTQRWLLLQPPKLIRSFSVHDDNAYPTATTTTLLPWNRDCRTAPASPSSSDATPTSQWTAPPFPRAPLALPPCPPCYVAPTGRHIRHVTDQAAARRLPARTTNMHGPRRRACDPRLQYAAPAPANRYPVPGPNSHPAPRTYSPAYCLLRAPTFRPWKPGGRERIAGSCSGPAAYGGAARFPLPPRRYYPL</sequence>
<reference evidence="2" key="1">
    <citation type="submission" date="2018-04" db="EMBL/GenBank/DDBJ databases">
        <title>Whole genome sequencing of Hypsizygus marmoreus.</title>
        <authorList>
            <person name="Choi I.-G."/>
            <person name="Min B."/>
            <person name="Kim J.-G."/>
            <person name="Kim S."/>
            <person name="Oh Y.-L."/>
            <person name="Kong W.-S."/>
            <person name="Park H."/>
            <person name="Jeong J."/>
            <person name="Song E.-S."/>
        </authorList>
    </citation>
    <scope>NUCLEOTIDE SEQUENCE [LARGE SCALE GENOMIC DNA]</scope>
    <source>
        <strain evidence="2">51987-8</strain>
    </source>
</reference>
<keyword evidence="3" id="KW-1185">Reference proteome</keyword>
<comment type="caution">
    <text evidence="2">The sequence shown here is derived from an EMBL/GenBank/DDBJ whole genome shotgun (WGS) entry which is preliminary data.</text>
</comment>